<keyword evidence="2" id="KW-1185">Reference proteome</keyword>
<reference evidence="2" key="1">
    <citation type="journal article" date="2019" name="Int. J. Syst. Evol. Microbiol.">
        <title>The Global Catalogue of Microorganisms (GCM) 10K type strain sequencing project: providing services to taxonomists for standard genome sequencing and annotation.</title>
        <authorList>
            <consortium name="The Broad Institute Genomics Platform"/>
            <consortium name="The Broad Institute Genome Sequencing Center for Infectious Disease"/>
            <person name="Wu L."/>
            <person name="Ma J."/>
        </authorList>
    </citation>
    <scope>NUCLEOTIDE SEQUENCE [LARGE SCALE GENOMIC DNA]</scope>
    <source>
        <strain evidence="2">JCM 13004</strain>
    </source>
</reference>
<protein>
    <submittedName>
        <fullName evidence="1">Uncharacterized protein</fullName>
    </submittedName>
</protein>
<accession>A0ABP4GVF1</accession>
<organism evidence="1 2">
    <name type="scientific">Kitasatospora nipponensis</name>
    <dbReference type="NCBI Taxonomy" id="258049"/>
    <lineage>
        <taxon>Bacteria</taxon>
        <taxon>Bacillati</taxon>
        <taxon>Actinomycetota</taxon>
        <taxon>Actinomycetes</taxon>
        <taxon>Kitasatosporales</taxon>
        <taxon>Streptomycetaceae</taxon>
        <taxon>Kitasatospora</taxon>
    </lineage>
</organism>
<dbReference type="Proteomes" id="UP001500037">
    <property type="component" value="Unassembled WGS sequence"/>
</dbReference>
<name>A0ABP4GVF1_9ACTN</name>
<sequence length="141" mass="15697">MALTEYGEHVVVEANHVRTVLRTLDLSGWADCGPDLAAAIDRTREQAAAQCGAPLWRLPAEDVWLLSFFADGQELYSLDEGDEATYAHPSVLAEHCLWHDVHEQAPATDAALEAITDAEVELIFAEYHQRDENEEHDQRSG</sequence>
<comment type="caution">
    <text evidence="1">The sequence shown here is derived from an EMBL/GenBank/DDBJ whole genome shotgun (WGS) entry which is preliminary data.</text>
</comment>
<gene>
    <name evidence="1" type="ORF">GCM10009665_33450</name>
</gene>
<proteinExistence type="predicted"/>
<dbReference type="EMBL" id="BAAALF010000051">
    <property type="protein sequence ID" value="GAA1239906.1"/>
    <property type="molecule type" value="Genomic_DNA"/>
</dbReference>
<evidence type="ECO:0000313" key="1">
    <source>
        <dbReference type="EMBL" id="GAA1239906.1"/>
    </source>
</evidence>
<evidence type="ECO:0000313" key="2">
    <source>
        <dbReference type="Proteomes" id="UP001500037"/>
    </source>
</evidence>
<dbReference type="RefSeq" id="WP_344442412.1">
    <property type="nucleotide sequence ID" value="NZ_BAAALF010000051.1"/>
</dbReference>